<dbReference type="Gene3D" id="3.30.2420.10">
    <property type="entry name" value="TonB"/>
    <property type="match status" value="1"/>
</dbReference>
<feature type="signal peptide" evidence="5">
    <location>
        <begin position="1"/>
        <end position="20"/>
    </location>
</feature>
<keyword evidence="8" id="KW-1185">Reference proteome</keyword>
<reference evidence="7 8" key="1">
    <citation type="submission" date="2024-02" db="EMBL/GenBank/DDBJ databases">
        <title>Distribution and functional of Brevundimonas-related endobacteria within Verticillium dahliae.</title>
        <authorList>
            <person name="Zeng H."/>
        </authorList>
    </citation>
    <scope>NUCLEOTIDE SEQUENCE [LARGE SCALE GENOMIC DNA]</scope>
    <source>
        <strain evidence="7 8">TRM 44200</strain>
    </source>
</reference>
<feature type="chain" id="PRO_5046135161" evidence="5">
    <location>
        <begin position="21"/>
        <end position="260"/>
    </location>
</feature>
<protein>
    <submittedName>
        <fullName evidence="7">TonB family protein</fullName>
    </submittedName>
</protein>
<evidence type="ECO:0000259" key="6">
    <source>
        <dbReference type="Pfam" id="PF03544"/>
    </source>
</evidence>
<name>A0ABZ2IA70_9CAUL</name>
<feature type="domain" description="TonB C-terminal" evidence="6">
    <location>
        <begin position="183"/>
        <end position="243"/>
    </location>
</feature>
<dbReference type="RefSeq" id="WP_338576791.1">
    <property type="nucleotide sequence ID" value="NZ_CP146369.1"/>
</dbReference>
<evidence type="ECO:0000256" key="5">
    <source>
        <dbReference type="SAM" id="SignalP"/>
    </source>
</evidence>
<dbReference type="SUPFAM" id="SSF74653">
    <property type="entry name" value="TolA/TonB C-terminal domain"/>
    <property type="match status" value="1"/>
</dbReference>
<evidence type="ECO:0000256" key="1">
    <source>
        <dbReference type="ARBA" id="ARBA00004167"/>
    </source>
</evidence>
<gene>
    <name evidence="7" type="ORF">V8J38_14945</name>
</gene>
<keyword evidence="5" id="KW-0732">Signal</keyword>
<keyword evidence="4" id="KW-0472">Membrane</keyword>
<sequence length="260" mass="27946">MRAIILLALPLLLAGAPAQAQVTDGWDMAQTDKGPSASISYEGGQSLILRCFNNRLEALLVGFPVEAAPGLRPLTWTQNGQEERQTWINIPGQAVMAAIRPGRVARLFHQGGDLVIHPSSTTPVEPGRPRERLRLPLPSDNSAIDAVRDACGTDPDSARDGLLETEPSFSRPASLREIWASAPAPAYPSRAMRLSHGEVIYSCIVAAQGALEDCRIETENPANAGFGAEALKALHRARLRLGHGVEPGRLTVSRLAFSLR</sequence>
<organism evidence="7 8">
    <name type="scientific">Brevundimonas olei</name>
    <dbReference type="NCBI Taxonomy" id="657642"/>
    <lineage>
        <taxon>Bacteria</taxon>
        <taxon>Pseudomonadati</taxon>
        <taxon>Pseudomonadota</taxon>
        <taxon>Alphaproteobacteria</taxon>
        <taxon>Caulobacterales</taxon>
        <taxon>Caulobacteraceae</taxon>
        <taxon>Brevundimonas</taxon>
    </lineage>
</organism>
<dbReference type="Proteomes" id="UP001363460">
    <property type="component" value="Chromosome"/>
</dbReference>
<proteinExistence type="predicted"/>
<evidence type="ECO:0000256" key="3">
    <source>
        <dbReference type="ARBA" id="ARBA00022989"/>
    </source>
</evidence>
<accession>A0ABZ2IA70</accession>
<comment type="subcellular location">
    <subcellularLocation>
        <location evidence="1">Membrane</location>
        <topology evidence="1">Single-pass membrane protein</topology>
    </subcellularLocation>
</comment>
<dbReference type="InterPro" id="IPR006260">
    <property type="entry name" value="TonB/TolA_C"/>
</dbReference>
<dbReference type="NCBIfam" id="TIGR01352">
    <property type="entry name" value="tonB_Cterm"/>
    <property type="match status" value="1"/>
</dbReference>
<dbReference type="Pfam" id="PF03544">
    <property type="entry name" value="TonB_C"/>
    <property type="match status" value="1"/>
</dbReference>
<keyword evidence="3" id="KW-1133">Transmembrane helix</keyword>
<evidence type="ECO:0000313" key="8">
    <source>
        <dbReference type="Proteomes" id="UP001363460"/>
    </source>
</evidence>
<evidence type="ECO:0000256" key="2">
    <source>
        <dbReference type="ARBA" id="ARBA00022692"/>
    </source>
</evidence>
<dbReference type="InterPro" id="IPR037682">
    <property type="entry name" value="TonB_C"/>
</dbReference>
<keyword evidence="2" id="KW-0812">Transmembrane</keyword>
<dbReference type="EMBL" id="CP146369">
    <property type="protein sequence ID" value="WWT54527.1"/>
    <property type="molecule type" value="Genomic_DNA"/>
</dbReference>
<evidence type="ECO:0000313" key="7">
    <source>
        <dbReference type="EMBL" id="WWT54527.1"/>
    </source>
</evidence>
<evidence type="ECO:0000256" key="4">
    <source>
        <dbReference type="ARBA" id="ARBA00023136"/>
    </source>
</evidence>